<dbReference type="Proteomes" id="UP001145069">
    <property type="component" value="Unassembled WGS sequence"/>
</dbReference>
<dbReference type="InterPro" id="IPR000182">
    <property type="entry name" value="GNAT_dom"/>
</dbReference>
<name>A0A9X3WH79_9BACI</name>
<dbReference type="InterPro" id="IPR016181">
    <property type="entry name" value="Acyl_CoA_acyltransferase"/>
</dbReference>
<dbReference type="PROSITE" id="PS51186">
    <property type="entry name" value="GNAT"/>
    <property type="match status" value="1"/>
</dbReference>
<gene>
    <name evidence="2" type="ORF">NC799_10905</name>
</gene>
<organism evidence="2 3">
    <name type="scientific">Aquibacillus salsiterrae</name>
    <dbReference type="NCBI Taxonomy" id="2950439"/>
    <lineage>
        <taxon>Bacteria</taxon>
        <taxon>Bacillati</taxon>
        <taxon>Bacillota</taxon>
        <taxon>Bacilli</taxon>
        <taxon>Bacillales</taxon>
        <taxon>Bacillaceae</taxon>
        <taxon>Aquibacillus</taxon>
    </lineage>
</organism>
<keyword evidence="3" id="KW-1185">Reference proteome</keyword>
<evidence type="ECO:0000259" key="1">
    <source>
        <dbReference type="PROSITE" id="PS51186"/>
    </source>
</evidence>
<dbReference type="Gene3D" id="3.40.630.30">
    <property type="match status" value="1"/>
</dbReference>
<dbReference type="AlphaFoldDB" id="A0A9X3WH79"/>
<accession>A0A9X3WH79</accession>
<dbReference type="CDD" id="cd04301">
    <property type="entry name" value="NAT_SF"/>
    <property type="match status" value="1"/>
</dbReference>
<comment type="caution">
    <text evidence="2">The sequence shown here is derived from an EMBL/GenBank/DDBJ whole genome shotgun (WGS) entry which is preliminary data.</text>
</comment>
<evidence type="ECO:0000313" key="3">
    <source>
        <dbReference type="Proteomes" id="UP001145069"/>
    </source>
</evidence>
<protein>
    <submittedName>
        <fullName evidence="2">GNAT family N-acetyltransferase</fullName>
    </submittedName>
</protein>
<feature type="domain" description="N-acetyltransferase" evidence="1">
    <location>
        <begin position="1"/>
        <end position="135"/>
    </location>
</feature>
<dbReference type="Pfam" id="PF13673">
    <property type="entry name" value="Acetyltransf_10"/>
    <property type="match status" value="1"/>
</dbReference>
<dbReference type="SUPFAM" id="SSF55729">
    <property type="entry name" value="Acyl-CoA N-acyltransferases (Nat)"/>
    <property type="match status" value="1"/>
</dbReference>
<reference evidence="2" key="1">
    <citation type="submission" date="2022-06" db="EMBL/GenBank/DDBJ databases">
        <title>Aquibacillus sp. a new bacterium isolated from soil saline samples.</title>
        <authorList>
            <person name="Galisteo C."/>
            <person name="De La Haba R."/>
            <person name="Sanchez-Porro C."/>
            <person name="Ventosa A."/>
        </authorList>
    </citation>
    <scope>NUCLEOTIDE SEQUENCE</scope>
    <source>
        <strain evidence="2">3ASR75-54</strain>
    </source>
</reference>
<proteinExistence type="predicted"/>
<evidence type="ECO:0000313" key="2">
    <source>
        <dbReference type="EMBL" id="MDC3417404.1"/>
    </source>
</evidence>
<sequence>MFIAEIDKEKAWQIRQEVMWPQKDLDFVKLAEDENGSHFGLFTDNDRLVSVVSIFFINESCQFRKFATVESEQGKGYGSTLLNYVLVEAKKQGAKKIWCNARLNKVDFYRRFGLEVTHSHFKKAGESYIIMEKYV</sequence>
<dbReference type="GO" id="GO:0016747">
    <property type="term" value="F:acyltransferase activity, transferring groups other than amino-acyl groups"/>
    <property type="evidence" value="ECO:0007669"/>
    <property type="project" value="InterPro"/>
</dbReference>
<dbReference type="RefSeq" id="WP_272446470.1">
    <property type="nucleotide sequence ID" value="NZ_JAMQKC010000008.1"/>
</dbReference>
<dbReference type="EMBL" id="JAMQKC010000008">
    <property type="protein sequence ID" value="MDC3417404.1"/>
    <property type="molecule type" value="Genomic_DNA"/>
</dbReference>